<dbReference type="PANTHER" id="PTHR43388">
    <property type="entry name" value="HYDROGENASE MATURATION FACTOR HOXX"/>
    <property type="match status" value="1"/>
</dbReference>
<proteinExistence type="predicted"/>
<evidence type="ECO:0000313" key="2">
    <source>
        <dbReference type="EMBL" id="GAA3506420.1"/>
    </source>
</evidence>
<dbReference type="Proteomes" id="UP001501455">
    <property type="component" value="Unassembled WGS sequence"/>
</dbReference>
<evidence type="ECO:0000313" key="3">
    <source>
        <dbReference type="Proteomes" id="UP001501455"/>
    </source>
</evidence>
<dbReference type="Gene3D" id="3.40.50.12230">
    <property type="match status" value="1"/>
</dbReference>
<dbReference type="SUPFAM" id="SSF53328">
    <property type="entry name" value="Formyltransferase"/>
    <property type="match status" value="1"/>
</dbReference>
<accession>A0ABP6UHQ6</accession>
<dbReference type="RefSeq" id="WP_345586408.1">
    <property type="nucleotide sequence ID" value="NZ_BAAAXF010000090.1"/>
</dbReference>
<evidence type="ECO:0008006" key="4">
    <source>
        <dbReference type="Google" id="ProtNLM"/>
    </source>
</evidence>
<dbReference type="InterPro" id="IPR047180">
    <property type="entry name" value="HoxX-like"/>
</dbReference>
<feature type="region of interest" description="Disordered" evidence="1">
    <location>
        <begin position="213"/>
        <end position="235"/>
    </location>
</feature>
<dbReference type="PANTHER" id="PTHR43388:SF1">
    <property type="entry name" value="HYDROGENASE MATURATION FACTOR HOXX"/>
    <property type="match status" value="1"/>
</dbReference>
<protein>
    <recommendedName>
        <fullName evidence="4">Hydrogenase maturation protein</fullName>
    </recommendedName>
</protein>
<keyword evidence="3" id="KW-1185">Reference proteome</keyword>
<reference evidence="3" key="1">
    <citation type="journal article" date="2019" name="Int. J. Syst. Evol. Microbiol.">
        <title>The Global Catalogue of Microorganisms (GCM) 10K type strain sequencing project: providing services to taxonomists for standard genome sequencing and annotation.</title>
        <authorList>
            <consortium name="The Broad Institute Genomics Platform"/>
            <consortium name="The Broad Institute Genome Sequencing Center for Infectious Disease"/>
            <person name="Wu L."/>
            <person name="Ma J."/>
        </authorList>
    </citation>
    <scope>NUCLEOTIDE SEQUENCE [LARGE SCALE GENOMIC DNA]</scope>
    <source>
        <strain evidence="3">JCM 4816</strain>
    </source>
</reference>
<gene>
    <name evidence="2" type="ORF">GCM10019016_135350</name>
</gene>
<organism evidence="2 3">
    <name type="scientific">Streptomyces prasinosporus</name>
    <dbReference type="NCBI Taxonomy" id="68256"/>
    <lineage>
        <taxon>Bacteria</taxon>
        <taxon>Bacillati</taxon>
        <taxon>Actinomycetota</taxon>
        <taxon>Actinomycetes</taxon>
        <taxon>Kitasatosporales</taxon>
        <taxon>Streptomycetaceae</taxon>
        <taxon>Streptomyces</taxon>
        <taxon>Streptomyces albogriseolus group</taxon>
    </lineage>
</organism>
<name>A0ABP6UHQ6_9ACTN</name>
<evidence type="ECO:0000256" key="1">
    <source>
        <dbReference type="SAM" id="MobiDB-lite"/>
    </source>
</evidence>
<sequence length="235" mass="25069">MCVPLIAGACDSLTQRVHAESRDRGHAVAVEVTPDGHDVVRAVDRHAPDLIVAPVLKTVVPREVWASRTRPILHPGPVGDRDPSSLDRAIHEDAGEWGVTLLQAEEETDAGPVWATAAFPVPRGSLPRRAGGATARRLTEEALPVGAGRARDIGLAGLVVECAPADFAAEVTRPGSPGAQARLAAKKAECARREAVTPPAAVREREFARMRRISLDPGAPHHAPRRAFLRKERAS</sequence>
<comment type="caution">
    <text evidence="2">The sequence shown here is derived from an EMBL/GenBank/DDBJ whole genome shotgun (WGS) entry which is preliminary data.</text>
</comment>
<dbReference type="EMBL" id="BAAAXF010000090">
    <property type="protein sequence ID" value="GAA3506420.1"/>
    <property type="molecule type" value="Genomic_DNA"/>
</dbReference>
<dbReference type="InterPro" id="IPR036477">
    <property type="entry name" value="Formyl_transf_N_sf"/>
</dbReference>